<dbReference type="OrthoDB" id="5920652at2759"/>
<protein>
    <submittedName>
        <fullName evidence="5">AAA_5 domain-containing protein</fullName>
    </submittedName>
</protein>
<dbReference type="Proteomes" id="UP000271098">
    <property type="component" value="Unassembled WGS sequence"/>
</dbReference>
<reference evidence="5" key="1">
    <citation type="submission" date="2016-06" db="UniProtKB">
        <authorList>
            <consortium name="WormBaseParasite"/>
        </authorList>
    </citation>
    <scope>IDENTIFICATION</scope>
</reference>
<keyword evidence="2" id="KW-0067">ATP-binding</keyword>
<reference evidence="3 4" key="2">
    <citation type="submission" date="2018-11" db="EMBL/GenBank/DDBJ databases">
        <authorList>
            <consortium name="Pathogen Informatics"/>
        </authorList>
    </citation>
    <scope>NUCLEOTIDE SEQUENCE [LARGE SCALE GENOMIC DNA]</scope>
</reference>
<evidence type="ECO:0000256" key="1">
    <source>
        <dbReference type="ARBA" id="ARBA00022741"/>
    </source>
</evidence>
<dbReference type="PANTHER" id="PTHR48103:SF2">
    <property type="entry name" value="MIDASIN"/>
    <property type="match status" value="1"/>
</dbReference>
<dbReference type="AlphaFoldDB" id="A0A183EGU3"/>
<name>A0A183EGU3_9BILA</name>
<keyword evidence="4" id="KW-1185">Reference proteome</keyword>
<evidence type="ECO:0000256" key="2">
    <source>
        <dbReference type="ARBA" id="ARBA00022840"/>
    </source>
</evidence>
<sequence>MRFEWQNSRFVDAYQNGDWILVENVNCCSAAVLDRLNACLESNGELTLSECSNEVSVVKAHNDFR</sequence>
<dbReference type="GO" id="GO:0030687">
    <property type="term" value="C:preribosome, large subunit precursor"/>
    <property type="evidence" value="ECO:0007669"/>
    <property type="project" value="TreeGrafter"/>
</dbReference>
<evidence type="ECO:0000313" key="5">
    <source>
        <dbReference type="WBParaSite" id="GPUH_0002020901-mRNA-1"/>
    </source>
</evidence>
<keyword evidence="1" id="KW-0547">Nucleotide-binding</keyword>
<dbReference type="GO" id="GO:0000055">
    <property type="term" value="P:ribosomal large subunit export from nucleus"/>
    <property type="evidence" value="ECO:0007669"/>
    <property type="project" value="TreeGrafter"/>
</dbReference>
<dbReference type="GO" id="GO:0005524">
    <property type="term" value="F:ATP binding"/>
    <property type="evidence" value="ECO:0007669"/>
    <property type="project" value="UniProtKB-KW"/>
</dbReference>
<dbReference type="Gene3D" id="3.40.50.300">
    <property type="entry name" value="P-loop containing nucleotide triphosphate hydrolases"/>
    <property type="match status" value="1"/>
</dbReference>
<organism evidence="5">
    <name type="scientific">Gongylonema pulchrum</name>
    <dbReference type="NCBI Taxonomy" id="637853"/>
    <lineage>
        <taxon>Eukaryota</taxon>
        <taxon>Metazoa</taxon>
        <taxon>Ecdysozoa</taxon>
        <taxon>Nematoda</taxon>
        <taxon>Chromadorea</taxon>
        <taxon>Rhabditida</taxon>
        <taxon>Spirurina</taxon>
        <taxon>Spiruromorpha</taxon>
        <taxon>Spiruroidea</taxon>
        <taxon>Gongylonematidae</taxon>
        <taxon>Gongylonema</taxon>
    </lineage>
</organism>
<gene>
    <name evidence="3" type="ORF">GPUH_LOCUS20184</name>
</gene>
<dbReference type="GO" id="GO:0000027">
    <property type="term" value="P:ribosomal large subunit assembly"/>
    <property type="evidence" value="ECO:0007669"/>
    <property type="project" value="TreeGrafter"/>
</dbReference>
<dbReference type="GO" id="GO:0005634">
    <property type="term" value="C:nucleus"/>
    <property type="evidence" value="ECO:0007669"/>
    <property type="project" value="TreeGrafter"/>
</dbReference>
<dbReference type="PANTHER" id="PTHR48103">
    <property type="entry name" value="MIDASIN-RELATED"/>
    <property type="match status" value="1"/>
</dbReference>
<evidence type="ECO:0000313" key="4">
    <source>
        <dbReference type="Proteomes" id="UP000271098"/>
    </source>
</evidence>
<accession>A0A183EGU3</accession>
<dbReference type="WBParaSite" id="GPUH_0002020901-mRNA-1">
    <property type="protein sequence ID" value="GPUH_0002020901-mRNA-1"/>
    <property type="gene ID" value="GPUH_0002020901"/>
</dbReference>
<dbReference type="EMBL" id="UYRT01089936">
    <property type="protein sequence ID" value="VDN35478.1"/>
    <property type="molecule type" value="Genomic_DNA"/>
</dbReference>
<dbReference type="InterPro" id="IPR027417">
    <property type="entry name" value="P-loop_NTPase"/>
</dbReference>
<evidence type="ECO:0000313" key="3">
    <source>
        <dbReference type="EMBL" id="VDN35478.1"/>
    </source>
</evidence>
<proteinExistence type="predicted"/>